<feature type="region of interest" description="Disordered" evidence="1">
    <location>
        <begin position="479"/>
        <end position="559"/>
    </location>
</feature>
<dbReference type="AlphaFoldDB" id="A0A9P6C584"/>
<dbReference type="OrthoDB" id="3267487at2759"/>
<feature type="transmembrane region" description="Helical" evidence="2">
    <location>
        <begin position="388"/>
        <end position="411"/>
    </location>
</feature>
<feature type="region of interest" description="Disordered" evidence="1">
    <location>
        <begin position="1"/>
        <end position="53"/>
    </location>
</feature>
<feature type="transmembrane region" description="Helical" evidence="2">
    <location>
        <begin position="111"/>
        <end position="131"/>
    </location>
</feature>
<keyword evidence="2" id="KW-0812">Transmembrane</keyword>
<feature type="transmembrane region" description="Helical" evidence="2">
    <location>
        <begin position="255"/>
        <end position="274"/>
    </location>
</feature>
<feature type="transmembrane region" description="Helical" evidence="2">
    <location>
        <begin position="210"/>
        <end position="235"/>
    </location>
</feature>
<evidence type="ECO:0000313" key="3">
    <source>
        <dbReference type="EMBL" id="KAF9452631.1"/>
    </source>
</evidence>
<evidence type="ECO:0000256" key="1">
    <source>
        <dbReference type="SAM" id="MobiDB-lite"/>
    </source>
</evidence>
<protein>
    <submittedName>
        <fullName evidence="3">Uncharacterized protein</fullName>
    </submittedName>
</protein>
<comment type="caution">
    <text evidence="3">The sequence shown here is derived from an EMBL/GenBank/DDBJ whole genome shotgun (WGS) entry which is preliminary data.</text>
</comment>
<keyword evidence="2" id="KW-0472">Membrane</keyword>
<dbReference type="EMBL" id="MU151069">
    <property type="protein sequence ID" value="KAF9452631.1"/>
    <property type="molecule type" value="Genomic_DNA"/>
</dbReference>
<feature type="compositionally biased region" description="Polar residues" evidence="1">
    <location>
        <begin position="1"/>
        <end position="11"/>
    </location>
</feature>
<evidence type="ECO:0000256" key="2">
    <source>
        <dbReference type="SAM" id="Phobius"/>
    </source>
</evidence>
<gene>
    <name evidence="3" type="ORF">P691DRAFT_803749</name>
</gene>
<feature type="compositionally biased region" description="Polar residues" evidence="1">
    <location>
        <begin position="550"/>
        <end position="559"/>
    </location>
</feature>
<accession>A0A9P6C584</accession>
<feature type="compositionally biased region" description="Polar residues" evidence="1">
    <location>
        <begin position="490"/>
        <end position="528"/>
    </location>
</feature>
<evidence type="ECO:0000313" key="4">
    <source>
        <dbReference type="Proteomes" id="UP000807342"/>
    </source>
</evidence>
<feature type="transmembrane region" description="Helical" evidence="2">
    <location>
        <begin position="143"/>
        <end position="164"/>
    </location>
</feature>
<reference evidence="3" key="1">
    <citation type="submission" date="2020-11" db="EMBL/GenBank/DDBJ databases">
        <authorList>
            <consortium name="DOE Joint Genome Institute"/>
            <person name="Ahrendt S."/>
            <person name="Riley R."/>
            <person name="Andreopoulos W."/>
            <person name="Labutti K."/>
            <person name="Pangilinan J."/>
            <person name="Ruiz-Duenas F.J."/>
            <person name="Barrasa J.M."/>
            <person name="Sanchez-Garcia M."/>
            <person name="Camarero S."/>
            <person name="Miyauchi S."/>
            <person name="Serrano A."/>
            <person name="Linde D."/>
            <person name="Babiker R."/>
            <person name="Drula E."/>
            <person name="Ayuso-Fernandez I."/>
            <person name="Pacheco R."/>
            <person name="Padilla G."/>
            <person name="Ferreira P."/>
            <person name="Barriuso J."/>
            <person name="Kellner H."/>
            <person name="Castanera R."/>
            <person name="Alfaro M."/>
            <person name="Ramirez L."/>
            <person name="Pisabarro A.G."/>
            <person name="Kuo A."/>
            <person name="Tritt A."/>
            <person name="Lipzen A."/>
            <person name="He G."/>
            <person name="Yan M."/>
            <person name="Ng V."/>
            <person name="Cullen D."/>
            <person name="Martin F."/>
            <person name="Rosso M.-N."/>
            <person name="Henrissat B."/>
            <person name="Hibbett D."/>
            <person name="Martinez A.T."/>
            <person name="Grigoriev I.V."/>
        </authorList>
    </citation>
    <scope>NUCLEOTIDE SEQUENCE</scope>
    <source>
        <strain evidence="3">MF-IS2</strain>
    </source>
</reference>
<keyword evidence="4" id="KW-1185">Reference proteome</keyword>
<proteinExistence type="predicted"/>
<dbReference type="Proteomes" id="UP000807342">
    <property type="component" value="Unassembled WGS sequence"/>
</dbReference>
<sequence length="606" mass="66433">MLLASEEQSNLHGDRATPHASRLSHVDTLPPTATTGPASPTMHHLQPRATPPPTCCSPNQVIIELSTTVVIKDYQRFYSADINSFSPTYFTTDDGSLITPALTADLWNSNINLLLTAALAVLFLRNIAVAMDYLRRGKMKNKTLFYLLLTSQALAPASAIPSLFSFFNQYINCTVVITLSSTVGSVALAILLTGIIGIKTFKCMNDSKIVAGVIIVVELGHMAFVILDAVAMRGARRIAGSCLRTSDLRYTRISVALQMGECCFMMLCFVYTCIKYRKTPGARGRISLRMSMEDVLLDFPDGLGQGDPRGETLRAQHDNPSEKVDLPVKDINQGPPRPSNVLISSQLPVNHPEDGRSHARKSMASSFSRLSRLLSNMVNLRKVMRDELLYTCVITVVITLALVFTFTGVNVKNGLSVTGWITLTWGLVSVFIIHSFGRVVRRHERESVVRYATSRAISRAALSTPGFCRTNDFWISRNSPTMRSRRDSRISQNTAHGNPFSDTQQLRQHGQRPSYQSGVTSSTASNLPSPLEPIVGITGLDGSMPLPSSARESNFPTSGHGTPVVIHESVEGNIQGFSQSWLLAHDTGSQLSTSSTDRNYHKTLNM</sequence>
<name>A0A9P6C584_9AGAR</name>
<keyword evidence="2" id="KW-1133">Transmembrane helix</keyword>
<feature type="transmembrane region" description="Helical" evidence="2">
    <location>
        <begin position="176"/>
        <end position="198"/>
    </location>
</feature>
<feature type="region of interest" description="Disordered" evidence="1">
    <location>
        <begin position="308"/>
        <end position="328"/>
    </location>
</feature>
<organism evidence="3 4">
    <name type="scientific">Macrolepiota fuliginosa MF-IS2</name>
    <dbReference type="NCBI Taxonomy" id="1400762"/>
    <lineage>
        <taxon>Eukaryota</taxon>
        <taxon>Fungi</taxon>
        <taxon>Dikarya</taxon>
        <taxon>Basidiomycota</taxon>
        <taxon>Agaricomycotina</taxon>
        <taxon>Agaricomycetes</taxon>
        <taxon>Agaricomycetidae</taxon>
        <taxon>Agaricales</taxon>
        <taxon>Agaricineae</taxon>
        <taxon>Agaricaceae</taxon>
        <taxon>Macrolepiota</taxon>
    </lineage>
</organism>
<feature type="compositionally biased region" description="Low complexity" evidence="1">
    <location>
        <begin position="28"/>
        <end position="41"/>
    </location>
</feature>
<feature type="transmembrane region" description="Helical" evidence="2">
    <location>
        <begin position="417"/>
        <end position="437"/>
    </location>
</feature>